<reference evidence="5" key="1">
    <citation type="journal article" date="2004" name="Appl. Environ. Microbiol.">
        <title>Long-chain N-acyltyrosine synthases from environmental DNA.</title>
        <authorList>
            <person name="Brady S.F."/>
            <person name="Chao C.J."/>
            <person name="Clardy J."/>
        </authorList>
    </citation>
    <scope>NUCLEOTIDE SEQUENCE</scope>
</reference>
<reference evidence="5" key="2">
    <citation type="journal article" date="2011" name="J. Bacteriol.">
        <title>Long-chain N-acyl amino acid synthases are linked to the putative PEP-CTERM/exosortase protein-sorting system in Gram-negative bacteria.</title>
        <authorList>
            <person name="Craig J.W."/>
            <person name="Cherry M.A."/>
            <person name="Brady S.F."/>
        </authorList>
    </citation>
    <scope>NUCLEOTIDE SEQUENCE</scope>
</reference>
<evidence type="ECO:0000259" key="4">
    <source>
        <dbReference type="PROSITE" id="PS50893"/>
    </source>
</evidence>
<keyword evidence="5" id="KW-0449">Lipoprotein</keyword>
<keyword evidence="3 5" id="KW-0067">ATP-binding</keyword>
<dbReference type="InterPro" id="IPR003439">
    <property type="entry name" value="ABC_transporter-like_ATP-bd"/>
</dbReference>
<keyword evidence="2" id="KW-0547">Nucleotide-binding</keyword>
<dbReference type="GO" id="GO:0022857">
    <property type="term" value="F:transmembrane transporter activity"/>
    <property type="evidence" value="ECO:0007669"/>
    <property type="project" value="TreeGrafter"/>
</dbReference>
<dbReference type="InterPro" id="IPR017911">
    <property type="entry name" value="MacB-like_ATP-bd"/>
</dbReference>
<dbReference type="SMART" id="SM00382">
    <property type="entry name" value="AAA"/>
    <property type="match status" value="1"/>
</dbReference>
<organism evidence="5">
    <name type="scientific">uncultured bacterium CSLF43</name>
    <dbReference type="NCBI Taxonomy" id="1091575"/>
    <lineage>
        <taxon>Bacteria</taxon>
        <taxon>environmental samples</taxon>
    </lineage>
</organism>
<dbReference type="SUPFAM" id="SSF52540">
    <property type="entry name" value="P-loop containing nucleoside triphosphate hydrolases"/>
    <property type="match status" value="1"/>
</dbReference>
<proteinExistence type="predicted"/>
<dbReference type="PANTHER" id="PTHR24220:SF86">
    <property type="entry name" value="ABC TRANSPORTER ABCH.1"/>
    <property type="match status" value="1"/>
</dbReference>
<evidence type="ECO:0000256" key="3">
    <source>
        <dbReference type="ARBA" id="ARBA00022840"/>
    </source>
</evidence>
<evidence type="ECO:0000256" key="1">
    <source>
        <dbReference type="ARBA" id="ARBA00022448"/>
    </source>
</evidence>
<evidence type="ECO:0000313" key="5">
    <source>
        <dbReference type="EMBL" id="AEQ20612.1"/>
    </source>
</evidence>
<dbReference type="InterPro" id="IPR027417">
    <property type="entry name" value="P-loop_NTPase"/>
</dbReference>
<name>G4WW10_9BACT</name>
<dbReference type="InterPro" id="IPR015854">
    <property type="entry name" value="ABC_transpr_LolD-like"/>
</dbReference>
<dbReference type="CDD" id="cd03255">
    <property type="entry name" value="ABC_MJ0796_LolCDE_FtsE"/>
    <property type="match status" value="1"/>
</dbReference>
<dbReference type="GO" id="GO:0005524">
    <property type="term" value="F:ATP binding"/>
    <property type="evidence" value="ECO:0007669"/>
    <property type="project" value="UniProtKB-KW"/>
</dbReference>
<sequence length="232" mass="24879">MPDSDLSVARVSVGYGADGLRVQALRGVSLVFAKGELTLIMGPSGSGKTTLLSLLGCLMKPDEGAVSVHGADAASLDEAGRTLLRRRHIGFIFQAFRLFHALPAFENVMIAADLDEPGRTPERIAAARDLLQRLGLNGKLHLKPKELSGGEKQRVAIARALLPKPSILLADEPTASLDSAAGRQICGILRELAEKDGRTIVVVSHDPRWNEFAHRTVVLHDGCVIGDRSNIQ</sequence>
<evidence type="ECO:0000256" key="2">
    <source>
        <dbReference type="ARBA" id="ARBA00022741"/>
    </source>
</evidence>
<dbReference type="PANTHER" id="PTHR24220">
    <property type="entry name" value="IMPORT ATP-BINDING PROTEIN"/>
    <property type="match status" value="1"/>
</dbReference>
<dbReference type="InterPro" id="IPR003593">
    <property type="entry name" value="AAA+_ATPase"/>
</dbReference>
<dbReference type="Pfam" id="PF00005">
    <property type="entry name" value="ABC_tran"/>
    <property type="match status" value="1"/>
</dbReference>
<dbReference type="Gene3D" id="3.40.50.300">
    <property type="entry name" value="P-loop containing nucleotide triphosphate hydrolases"/>
    <property type="match status" value="1"/>
</dbReference>
<dbReference type="PROSITE" id="PS50893">
    <property type="entry name" value="ABC_TRANSPORTER_2"/>
    <property type="match status" value="1"/>
</dbReference>
<dbReference type="GO" id="GO:0016887">
    <property type="term" value="F:ATP hydrolysis activity"/>
    <property type="evidence" value="ECO:0007669"/>
    <property type="project" value="InterPro"/>
</dbReference>
<keyword evidence="1" id="KW-0813">Transport</keyword>
<dbReference type="InterPro" id="IPR017871">
    <property type="entry name" value="ABC_transporter-like_CS"/>
</dbReference>
<accession>G4WW10</accession>
<dbReference type="PROSITE" id="PS00211">
    <property type="entry name" value="ABC_TRANSPORTER_1"/>
    <property type="match status" value="1"/>
</dbReference>
<dbReference type="AlphaFoldDB" id="G4WW10"/>
<dbReference type="EMBL" id="JF429417">
    <property type="protein sequence ID" value="AEQ20612.1"/>
    <property type="molecule type" value="Genomic_DNA"/>
</dbReference>
<feature type="domain" description="ABC transporter" evidence="4">
    <location>
        <begin position="1"/>
        <end position="231"/>
    </location>
</feature>
<protein>
    <submittedName>
        <fullName evidence="5">LolD lipoprotein releasing system, ATP-binding protein</fullName>
    </submittedName>
</protein>
<dbReference type="GO" id="GO:0005886">
    <property type="term" value="C:plasma membrane"/>
    <property type="evidence" value="ECO:0007669"/>
    <property type="project" value="TreeGrafter"/>
</dbReference>